<reference evidence="2" key="1">
    <citation type="submission" date="2020-08" db="EMBL/GenBank/DDBJ databases">
        <title>Multicomponent nature underlies the extraordinary mechanical properties of spider dragline silk.</title>
        <authorList>
            <person name="Kono N."/>
            <person name="Nakamura H."/>
            <person name="Mori M."/>
            <person name="Yoshida Y."/>
            <person name="Ohtoshi R."/>
            <person name="Malay A.D."/>
            <person name="Moran D.A.P."/>
            <person name="Tomita M."/>
            <person name="Numata K."/>
            <person name="Arakawa K."/>
        </authorList>
    </citation>
    <scope>NUCLEOTIDE SEQUENCE</scope>
</reference>
<feature type="region of interest" description="Disordered" evidence="1">
    <location>
        <begin position="16"/>
        <end position="48"/>
    </location>
</feature>
<gene>
    <name evidence="2" type="ORF">TNIN_104741</name>
</gene>
<proteinExistence type="predicted"/>
<name>A0A8X7BYU4_9ARAC</name>
<dbReference type="AlphaFoldDB" id="A0A8X7BYU4"/>
<keyword evidence="3" id="KW-1185">Reference proteome</keyword>
<evidence type="ECO:0000256" key="1">
    <source>
        <dbReference type="SAM" id="MobiDB-lite"/>
    </source>
</evidence>
<accession>A0A8X7BYU4</accession>
<sequence length="145" mass="15543">MSPKYPSYFRSHPGLPALTPESSTSSTLCQSATVGSVERPSSGSTTKGVTSVFLSPTTLLHLHRLCLILFSGNISIALSRNSWNLPPMGAQIQGLIPEASPSTPHLRPSCAMKNTPTPHLLSMPVLRKEIYTQSGPVAHICREPP</sequence>
<dbReference type="EMBL" id="BMAV01006050">
    <property type="protein sequence ID" value="GFY47657.1"/>
    <property type="molecule type" value="Genomic_DNA"/>
</dbReference>
<evidence type="ECO:0000313" key="3">
    <source>
        <dbReference type="Proteomes" id="UP000886998"/>
    </source>
</evidence>
<organism evidence="2 3">
    <name type="scientific">Trichonephila inaurata madagascariensis</name>
    <dbReference type="NCBI Taxonomy" id="2747483"/>
    <lineage>
        <taxon>Eukaryota</taxon>
        <taxon>Metazoa</taxon>
        <taxon>Ecdysozoa</taxon>
        <taxon>Arthropoda</taxon>
        <taxon>Chelicerata</taxon>
        <taxon>Arachnida</taxon>
        <taxon>Araneae</taxon>
        <taxon>Araneomorphae</taxon>
        <taxon>Entelegynae</taxon>
        <taxon>Araneoidea</taxon>
        <taxon>Nephilidae</taxon>
        <taxon>Trichonephila</taxon>
        <taxon>Trichonephila inaurata</taxon>
    </lineage>
</organism>
<comment type="caution">
    <text evidence="2">The sequence shown here is derived from an EMBL/GenBank/DDBJ whole genome shotgun (WGS) entry which is preliminary data.</text>
</comment>
<protein>
    <submittedName>
        <fullName evidence="2">Uncharacterized protein</fullName>
    </submittedName>
</protein>
<feature type="compositionally biased region" description="Polar residues" evidence="1">
    <location>
        <begin position="20"/>
        <end position="34"/>
    </location>
</feature>
<dbReference type="Proteomes" id="UP000886998">
    <property type="component" value="Unassembled WGS sequence"/>
</dbReference>
<evidence type="ECO:0000313" key="2">
    <source>
        <dbReference type="EMBL" id="GFY47657.1"/>
    </source>
</evidence>